<gene>
    <name evidence="6" type="ORF">MMYC01_202197</name>
</gene>
<accession>A0A175WDJ2</accession>
<dbReference type="InterPro" id="IPR012967">
    <property type="entry name" value="COMT_dimerisation"/>
</dbReference>
<comment type="caution">
    <text evidence="6">The sequence shown here is derived from an EMBL/GenBank/DDBJ whole genome shotgun (WGS) entry which is preliminary data.</text>
</comment>
<dbReference type="AlphaFoldDB" id="A0A175WDJ2"/>
<evidence type="ECO:0000256" key="2">
    <source>
        <dbReference type="ARBA" id="ARBA00022679"/>
    </source>
</evidence>
<dbReference type="InterPro" id="IPR029063">
    <property type="entry name" value="SAM-dependent_MTases_sf"/>
</dbReference>
<proteinExistence type="predicted"/>
<dbReference type="Pfam" id="PF00891">
    <property type="entry name" value="Methyltransf_2"/>
    <property type="match status" value="1"/>
</dbReference>
<dbReference type="OrthoDB" id="1535081at2759"/>
<dbReference type="GO" id="GO:0008171">
    <property type="term" value="F:O-methyltransferase activity"/>
    <property type="evidence" value="ECO:0007669"/>
    <property type="project" value="InterPro"/>
</dbReference>
<keyword evidence="1" id="KW-0489">Methyltransferase</keyword>
<evidence type="ECO:0000313" key="7">
    <source>
        <dbReference type="Proteomes" id="UP000078237"/>
    </source>
</evidence>
<dbReference type="Gene3D" id="1.10.10.10">
    <property type="entry name" value="Winged helix-like DNA-binding domain superfamily/Winged helix DNA-binding domain"/>
    <property type="match status" value="1"/>
</dbReference>
<reference evidence="6 7" key="1">
    <citation type="journal article" date="2016" name="Genome Announc.">
        <title>Genome Sequence of Madurella mycetomatis mm55, Isolated from a Human Mycetoma Case in Sudan.</title>
        <authorList>
            <person name="Smit S."/>
            <person name="Derks M.F."/>
            <person name="Bervoets S."/>
            <person name="Fahal A."/>
            <person name="van Leeuwen W."/>
            <person name="van Belkum A."/>
            <person name="van de Sande W.W."/>
        </authorList>
    </citation>
    <scope>NUCLEOTIDE SEQUENCE [LARGE SCALE GENOMIC DNA]</scope>
    <source>
        <strain evidence="7">mm55</strain>
    </source>
</reference>
<dbReference type="PANTHER" id="PTHR43712:SF1">
    <property type="entry name" value="HYPOTHETICAL O-METHYLTRANSFERASE (EUROFUNG)-RELATED"/>
    <property type="match status" value="1"/>
</dbReference>
<name>A0A175WDJ2_9PEZI</name>
<dbReference type="VEuPathDB" id="FungiDB:MMYC01_202197"/>
<keyword evidence="2" id="KW-0808">Transferase</keyword>
<dbReference type="GO" id="GO:0046983">
    <property type="term" value="F:protein dimerization activity"/>
    <property type="evidence" value="ECO:0007669"/>
    <property type="project" value="InterPro"/>
</dbReference>
<dbReference type="InterPro" id="IPR036388">
    <property type="entry name" value="WH-like_DNA-bd_sf"/>
</dbReference>
<evidence type="ECO:0000256" key="3">
    <source>
        <dbReference type="ARBA" id="ARBA00022691"/>
    </source>
</evidence>
<dbReference type="EMBL" id="LCTW02000031">
    <property type="protein sequence ID" value="KXX81592.1"/>
    <property type="molecule type" value="Genomic_DNA"/>
</dbReference>
<organism evidence="6 7">
    <name type="scientific">Madurella mycetomatis</name>
    <dbReference type="NCBI Taxonomy" id="100816"/>
    <lineage>
        <taxon>Eukaryota</taxon>
        <taxon>Fungi</taxon>
        <taxon>Dikarya</taxon>
        <taxon>Ascomycota</taxon>
        <taxon>Pezizomycotina</taxon>
        <taxon>Sordariomycetes</taxon>
        <taxon>Sordariomycetidae</taxon>
        <taxon>Sordariales</taxon>
        <taxon>Sordariales incertae sedis</taxon>
        <taxon>Madurella</taxon>
    </lineage>
</organism>
<dbReference type="InterPro" id="IPR036390">
    <property type="entry name" value="WH_DNA-bd_sf"/>
</dbReference>
<keyword evidence="7" id="KW-1185">Reference proteome</keyword>
<dbReference type="GO" id="GO:0032259">
    <property type="term" value="P:methylation"/>
    <property type="evidence" value="ECO:0007669"/>
    <property type="project" value="UniProtKB-KW"/>
</dbReference>
<dbReference type="PANTHER" id="PTHR43712">
    <property type="entry name" value="PUTATIVE (AFU_ORTHOLOGUE AFUA_4G14580)-RELATED"/>
    <property type="match status" value="1"/>
</dbReference>
<dbReference type="InterPro" id="IPR001077">
    <property type="entry name" value="COMT_C"/>
</dbReference>
<sequence length="421" mass="47461">MVNSVAIEKTEKLLQELRAEDGTPSNKAALIRRLEEVRTSLQEPPDIANFYIKKGLVLIIINTCVELGVFDAVPLDAPASAEEISAKVGVDASILSRFLRALTVEGFFAIASTASRSTFAPAQHVYTHTPASLSLRGPPAHAWWRAALTLPMNRLWRAPDYLRSHTAAETRDPRRNGLTWAMGLEEEGLTFFEALERDEHAGFWKSSMERAEYGRGTFPWAALWREVLQEEDSQGRVFVVDVGGGRGRALMEIIRECGGENAEPFHGKMVLEDLEFVLEGEKPVRVEGVKNVVYDFFAEKAEQPVKNAHVYHLCRVLHDYYDDRARHILRQVVDAMNPASRVVLCEYIMPEDTDLGDEIFPYLMDFLLFMSGGLERTEAQWRQLLDSVGLEIVHIWRSNHNPIEADIEAQLKGSNKPSLDT</sequence>
<dbReference type="STRING" id="100816.A0A175WDJ2"/>
<dbReference type="Pfam" id="PF08100">
    <property type="entry name" value="Dimerisation"/>
    <property type="match status" value="1"/>
</dbReference>
<dbReference type="InterPro" id="IPR016461">
    <property type="entry name" value="COMT-like"/>
</dbReference>
<evidence type="ECO:0000259" key="5">
    <source>
        <dbReference type="Pfam" id="PF08100"/>
    </source>
</evidence>
<keyword evidence="3" id="KW-0949">S-adenosyl-L-methionine</keyword>
<dbReference type="Gene3D" id="3.40.50.150">
    <property type="entry name" value="Vaccinia Virus protein VP39"/>
    <property type="match status" value="1"/>
</dbReference>
<feature type="domain" description="O-methyltransferase dimerisation" evidence="5">
    <location>
        <begin position="61"/>
        <end position="132"/>
    </location>
</feature>
<dbReference type="Proteomes" id="UP000078237">
    <property type="component" value="Unassembled WGS sequence"/>
</dbReference>
<dbReference type="SUPFAM" id="SSF46785">
    <property type="entry name" value="Winged helix' DNA-binding domain"/>
    <property type="match status" value="1"/>
</dbReference>
<dbReference type="SUPFAM" id="SSF53335">
    <property type="entry name" value="S-adenosyl-L-methionine-dependent methyltransferases"/>
    <property type="match status" value="1"/>
</dbReference>
<protein>
    <submittedName>
        <fullName evidence="6">Demethylsterigmatocystin 6-O-methyltransferase</fullName>
    </submittedName>
</protein>
<evidence type="ECO:0000259" key="4">
    <source>
        <dbReference type="Pfam" id="PF00891"/>
    </source>
</evidence>
<dbReference type="PROSITE" id="PS51683">
    <property type="entry name" value="SAM_OMT_II"/>
    <property type="match status" value="1"/>
</dbReference>
<feature type="domain" description="O-methyltransferase C-terminal" evidence="4">
    <location>
        <begin position="220"/>
        <end position="389"/>
    </location>
</feature>
<evidence type="ECO:0000313" key="6">
    <source>
        <dbReference type="EMBL" id="KXX81592.1"/>
    </source>
</evidence>
<evidence type="ECO:0000256" key="1">
    <source>
        <dbReference type="ARBA" id="ARBA00022603"/>
    </source>
</evidence>